<dbReference type="Proteomes" id="UP000215127">
    <property type="component" value="Chromosome 10"/>
</dbReference>
<reference evidence="2 3" key="1">
    <citation type="submission" date="2016-06" db="EMBL/GenBank/DDBJ databases">
        <authorList>
            <person name="Kjaerup R.B."/>
            <person name="Dalgaard T.S."/>
            <person name="Juul-Madsen H.R."/>
        </authorList>
    </citation>
    <scope>NUCLEOTIDE SEQUENCE [LARGE SCALE GENOMIC DNA]</scope>
</reference>
<feature type="compositionally biased region" description="Basic and acidic residues" evidence="1">
    <location>
        <begin position="201"/>
        <end position="219"/>
    </location>
</feature>
<accession>A0A1X7S6C2</accession>
<organism evidence="2 3">
    <name type="scientific">Zymoseptoria tritici (strain ST99CH_3D7)</name>
    <dbReference type="NCBI Taxonomy" id="1276538"/>
    <lineage>
        <taxon>Eukaryota</taxon>
        <taxon>Fungi</taxon>
        <taxon>Dikarya</taxon>
        <taxon>Ascomycota</taxon>
        <taxon>Pezizomycotina</taxon>
        <taxon>Dothideomycetes</taxon>
        <taxon>Dothideomycetidae</taxon>
        <taxon>Mycosphaerellales</taxon>
        <taxon>Mycosphaerellaceae</taxon>
        <taxon>Zymoseptoria</taxon>
    </lineage>
</organism>
<gene>
    <name evidence="2" type="ORF">ZT3D7_G10116</name>
</gene>
<evidence type="ECO:0000256" key="1">
    <source>
        <dbReference type="SAM" id="MobiDB-lite"/>
    </source>
</evidence>
<keyword evidence="3" id="KW-1185">Reference proteome</keyword>
<sequence>MAHNAPTPALDGARPIVAQVHKGGPNGPSIMVSGSFDSVFKLYKAFGEGLHIPTEYEQDGETAGLMAFDYQIDKGTFPTKEESVALDLHDAQNVIMTSGDFRAQMEATIEEFGSFRFSVTPSIRANDFDVDSALSALRDASHALQFRRIFEIGLITRRDNNHISKIDLIPSFPGVEATNTPRRRKQKDVVKKEEDAGEDADEKKQAPQERLHLADTQDAAEEHVVYDEEKVVVKKEEG</sequence>
<protein>
    <submittedName>
        <fullName evidence="2">Uncharacterized protein</fullName>
    </submittedName>
</protein>
<dbReference type="AlphaFoldDB" id="A0A1X7S6C2"/>
<feature type="region of interest" description="Disordered" evidence="1">
    <location>
        <begin position="174"/>
        <end position="219"/>
    </location>
</feature>
<proteinExistence type="predicted"/>
<evidence type="ECO:0000313" key="2">
    <source>
        <dbReference type="EMBL" id="SMQ54961.1"/>
    </source>
</evidence>
<evidence type="ECO:0000313" key="3">
    <source>
        <dbReference type="Proteomes" id="UP000215127"/>
    </source>
</evidence>
<name>A0A1X7S6C2_ZYMT9</name>
<dbReference type="EMBL" id="LT853701">
    <property type="protein sequence ID" value="SMQ54961.1"/>
    <property type="molecule type" value="Genomic_DNA"/>
</dbReference>